<evidence type="ECO:0000259" key="3">
    <source>
        <dbReference type="SMART" id="SM00382"/>
    </source>
</evidence>
<dbReference type="Proteomes" id="UP000677853">
    <property type="component" value="Unassembled WGS sequence"/>
</dbReference>
<accession>A0ABQ1EIM2</accession>
<comment type="similarity">
    <text evidence="1 2">Belongs to the AAA ATPase family.</text>
</comment>
<dbReference type="SUPFAM" id="SSF52540">
    <property type="entry name" value="P-loop containing nucleoside triphosphate hydrolases"/>
    <property type="match status" value="1"/>
</dbReference>
<dbReference type="PANTHER" id="PTHR23074:SF17">
    <property type="entry name" value="FIDGETIN-LIKE PROTEIN 1"/>
    <property type="match status" value="1"/>
</dbReference>
<keyword evidence="2" id="KW-0547">Nucleotide-binding</keyword>
<dbReference type="InterPro" id="IPR003959">
    <property type="entry name" value="ATPase_AAA_core"/>
</dbReference>
<dbReference type="InterPro" id="IPR003960">
    <property type="entry name" value="ATPase_AAA_CS"/>
</dbReference>
<dbReference type="CDD" id="cd19481">
    <property type="entry name" value="RecA-like_protease"/>
    <property type="match status" value="1"/>
</dbReference>
<proteinExistence type="inferred from homology"/>
<protein>
    <recommendedName>
        <fullName evidence="3">AAA+ ATPase domain-containing protein</fullName>
    </recommendedName>
</protein>
<dbReference type="Gene3D" id="3.40.50.300">
    <property type="entry name" value="P-loop containing nucleotide triphosphate hydrolases"/>
    <property type="match status" value="1"/>
</dbReference>
<dbReference type="InterPro" id="IPR027417">
    <property type="entry name" value="P-loop_NTPase"/>
</dbReference>
<dbReference type="InterPro" id="IPR003593">
    <property type="entry name" value="AAA+_ATPase"/>
</dbReference>
<dbReference type="Pfam" id="PF00004">
    <property type="entry name" value="AAA"/>
    <property type="match status" value="1"/>
</dbReference>
<feature type="domain" description="AAA+ ATPase" evidence="3">
    <location>
        <begin position="1"/>
        <end position="136"/>
    </location>
</feature>
<dbReference type="SMART" id="SM00382">
    <property type="entry name" value="AAA"/>
    <property type="match status" value="1"/>
</dbReference>
<evidence type="ECO:0000256" key="1">
    <source>
        <dbReference type="ARBA" id="ARBA00006914"/>
    </source>
</evidence>
<dbReference type="PANTHER" id="PTHR23074">
    <property type="entry name" value="AAA DOMAIN-CONTAINING"/>
    <property type="match status" value="1"/>
</dbReference>
<keyword evidence="5" id="KW-1185">Reference proteome</keyword>
<dbReference type="InterPro" id="IPR050304">
    <property type="entry name" value="MT-severing_AAA_ATPase"/>
</dbReference>
<evidence type="ECO:0000313" key="4">
    <source>
        <dbReference type="EMBL" id="GFZ75107.1"/>
    </source>
</evidence>
<name>A0ABQ1EIM2_9MOLU</name>
<gene>
    <name evidence="4" type="ORF">HPP_0650</name>
</gene>
<dbReference type="PROSITE" id="PS00674">
    <property type="entry name" value="AAA"/>
    <property type="match status" value="1"/>
</dbReference>
<keyword evidence="2" id="KW-0067">ATP-binding</keyword>
<reference evidence="4 5" key="1">
    <citation type="journal article" date="2021" name="J. Gen. Plant Pathol.">
        <title>Enrichment of phytoplasma genome DNA through a methyl-CpG binding domain-mediated method for efficient genome sequencing.</title>
        <authorList>
            <person name="Nijo T."/>
            <person name="Iwabuchi N."/>
            <person name="Tokuda R."/>
            <person name="Suzuki T."/>
            <person name="Matsumoto O."/>
            <person name="Miyazaki A."/>
            <person name="Maejima K."/>
            <person name="Oshima K."/>
            <person name="Namba S."/>
            <person name="Yamaji Y."/>
        </authorList>
    </citation>
    <scope>NUCLEOTIDE SEQUENCE [LARGE SCALE GENOMIC DNA]</scope>
    <source>
        <strain evidence="4 5">HP</strain>
    </source>
</reference>
<sequence>MYGCLGTGKTTLARAIAKETNLPFFEISSSLFSQKYKGITPQMVKNLFTDARIAAEKNNGAIIFLNECETIFVNLSQLEGGSEIANVVNQFKTEMTSMDNNPEKPIFVIGATNHIHLIDEAIKSRFTYNIELKPGNKVERQQMLEFLINKRKNPYSEEAKKYLFEVINESLEKIPSDKEYLKANRTLENLLKTSVNIFARNRGQGETLRNEINKADLKQAYKMIFFQDTSILDEIENKGGK</sequence>
<organism evidence="4 5">
    <name type="scientific">Hydrangea phyllody phytoplasma</name>
    <dbReference type="NCBI Taxonomy" id="238673"/>
    <lineage>
        <taxon>Bacteria</taxon>
        <taxon>Bacillati</taxon>
        <taxon>Mycoplasmatota</taxon>
        <taxon>Mollicutes</taxon>
        <taxon>Acholeplasmatales</taxon>
        <taxon>Acholeplasmataceae</taxon>
        <taxon>Candidatus Phytoplasma</taxon>
        <taxon>16SrI (Aster yellows group)</taxon>
    </lineage>
</organism>
<dbReference type="EMBL" id="BMZZ01000001">
    <property type="protein sequence ID" value="GFZ75107.1"/>
    <property type="molecule type" value="Genomic_DNA"/>
</dbReference>
<evidence type="ECO:0000256" key="2">
    <source>
        <dbReference type="RuleBase" id="RU003651"/>
    </source>
</evidence>
<evidence type="ECO:0000313" key="5">
    <source>
        <dbReference type="Proteomes" id="UP000677853"/>
    </source>
</evidence>
<comment type="caution">
    <text evidence="4">The sequence shown here is derived from an EMBL/GenBank/DDBJ whole genome shotgun (WGS) entry which is preliminary data.</text>
</comment>